<evidence type="ECO:0000313" key="5">
    <source>
        <dbReference type="Proteomes" id="UP000438120"/>
    </source>
</evidence>
<dbReference type="SUPFAM" id="SSF46785">
    <property type="entry name" value="Winged helix' DNA-binding domain"/>
    <property type="match status" value="1"/>
</dbReference>
<comment type="caution">
    <text evidence="4">The sequence shown here is derived from an EMBL/GenBank/DDBJ whole genome shotgun (WGS) entry which is preliminary data.</text>
</comment>
<organism evidence="4 5">
    <name type="scientific">Lactobacillus porci</name>
    <dbReference type="NCBI Taxonomy" id="2012477"/>
    <lineage>
        <taxon>Bacteria</taxon>
        <taxon>Bacillati</taxon>
        <taxon>Bacillota</taxon>
        <taxon>Bacilli</taxon>
        <taxon>Lactobacillales</taxon>
        <taxon>Lactobacillaceae</taxon>
        <taxon>Lactobacillus</taxon>
    </lineage>
</organism>
<evidence type="ECO:0000259" key="3">
    <source>
        <dbReference type="Pfam" id="PF08378"/>
    </source>
</evidence>
<dbReference type="GO" id="GO:0003887">
    <property type="term" value="F:DNA-directed DNA polymerase activity"/>
    <property type="evidence" value="ECO:0007669"/>
    <property type="project" value="InterPro"/>
</dbReference>
<dbReference type="InterPro" id="IPR011528">
    <property type="entry name" value="NERD"/>
</dbReference>
<proteinExistence type="inferred from homology"/>
<protein>
    <submittedName>
        <fullName evidence="4">RepB family plasmid replication initiator protein</fullName>
    </submittedName>
</protein>
<dbReference type="InterPro" id="IPR036390">
    <property type="entry name" value="WH_DNA-bd_sf"/>
</dbReference>
<sequence length="531" mass="60074">MERIWTNWYLASEEVENDAVVQSAQAAEQLINPDYDHTRQLSDQNLAGVRELNGLLVSYNQLGADQAATLTQEQLVNAENLLAGAAGEWLVDQAVKSVAAAFFHNVILPCKYDRNRPVGDNQIDNLVITSTGIYCIEVKVRKIAGKLFDFNRLGRGIYDQISYHKEALTQVLQPMGISPNFIKTIVVVINRLGNDDFKLKNQEDLQRAGSQVVKLSVLNLFLSNDGFALLNQQQIQAIEQAIQSQRLPDRRTYPANVRFKLTQAHLDKARQISQAVRLGIPLAQNVTYHGRLNDYPLTGLTGKQQNMLWLIVGRLYGFGCGTLQLTRSELRTGAGYGGRDFLRLDQQLSELAEFMQQSKLFQKAKYEDKKLTVSVSKKYSFLFNGCTKDFTCWNYQLLRRISLNNAKTLFRKLLQASAAGCYQVPFEQLREILAVPDSYSNYEVMRNKIKPAVLQLVPFFGNLSYEVVKSGKANKMVGITFTFDKFSPEELLTLRGWHKYSTNISANSHLSLTEQLEAEKILEKNFGDCLK</sequence>
<comment type="similarity">
    <text evidence="1">Belongs to the initiator RepB protein family.</text>
</comment>
<dbReference type="Pfam" id="PF01051">
    <property type="entry name" value="Rep3_N"/>
    <property type="match status" value="1"/>
</dbReference>
<reference evidence="4 5" key="1">
    <citation type="submission" date="2019-08" db="EMBL/GenBank/DDBJ databases">
        <title>In-depth cultivation of the pig gut microbiome towards novel bacterial diversity and tailored functional studies.</title>
        <authorList>
            <person name="Wylensek D."/>
            <person name="Hitch T.C.A."/>
            <person name="Clavel T."/>
        </authorList>
    </citation>
    <scope>NUCLEOTIDE SEQUENCE [LARGE SCALE GENOMIC DNA]</scope>
    <source>
        <strain evidence="4 5">Bifido-178-WT-2B</strain>
    </source>
</reference>
<dbReference type="EMBL" id="VUMX01000007">
    <property type="protein sequence ID" value="MST86786.1"/>
    <property type="molecule type" value="Genomic_DNA"/>
</dbReference>
<dbReference type="Pfam" id="PF21205">
    <property type="entry name" value="Rep3_C"/>
    <property type="match status" value="1"/>
</dbReference>
<evidence type="ECO:0000256" key="1">
    <source>
        <dbReference type="ARBA" id="ARBA00038283"/>
    </source>
</evidence>
<gene>
    <name evidence="4" type="ORF">FYJ62_03805</name>
</gene>
<dbReference type="InterPro" id="IPR000525">
    <property type="entry name" value="Initiator_Rep_WH1"/>
</dbReference>
<dbReference type="Gene3D" id="1.10.10.10">
    <property type="entry name" value="Winged helix-like DNA-binding domain superfamily/Winged helix DNA-binding domain"/>
    <property type="match status" value="1"/>
</dbReference>
<name>A0A6A8MC67_9LACO</name>
<dbReference type="InterPro" id="IPR036388">
    <property type="entry name" value="WH-like_DNA-bd_sf"/>
</dbReference>
<dbReference type="RefSeq" id="WP_154547896.1">
    <property type="nucleotide sequence ID" value="NZ_VUMX01000007.1"/>
</dbReference>
<dbReference type="Pfam" id="PF08378">
    <property type="entry name" value="NERD"/>
    <property type="match status" value="1"/>
</dbReference>
<evidence type="ECO:0000259" key="2">
    <source>
        <dbReference type="Pfam" id="PF01051"/>
    </source>
</evidence>
<feature type="domain" description="NERD" evidence="3">
    <location>
        <begin position="83"/>
        <end position="188"/>
    </location>
</feature>
<dbReference type="OrthoDB" id="2325363at2"/>
<dbReference type="Proteomes" id="UP000438120">
    <property type="component" value="Unassembled WGS sequence"/>
</dbReference>
<keyword evidence="5" id="KW-1185">Reference proteome</keyword>
<dbReference type="GO" id="GO:0006270">
    <property type="term" value="P:DNA replication initiation"/>
    <property type="evidence" value="ECO:0007669"/>
    <property type="project" value="InterPro"/>
</dbReference>
<feature type="domain" description="Initiator Rep protein WH1" evidence="2">
    <location>
        <begin position="286"/>
        <end position="411"/>
    </location>
</feature>
<evidence type="ECO:0000313" key="4">
    <source>
        <dbReference type="EMBL" id="MST86786.1"/>
    </source>
</evidence>
<dbReference type="AlphaFoldDB" id="A0A6A8MC67"/>
<accession>A0A6A8MC67</accession>